<keyword evidence="4" id="KW-0175">Coiled coil</keyword>
<reference evidence="5" key="1">
    <citation type="submission" date="2018-05" db="EMBL/GenBank/DDBJ databases">
        <authorList>
            <person name="Lanie J.A."/>
            <person name="Ng W.-L."/>
            <person name="Kazmierczak K.M."/>
            <person name="Andrzejewski T.M."/>
            <person name="Davidsen T.M."/>
            <person name="Wayne K.J."/>
            <person name="Tettelin H."/>
            <person name="Glass J.I."/>
            <person name="Rusch D."/>
            <person name="Podicherti R."/>
            <person name="Tsui H.-C.T."/>
            <person name="Winkler M.E."/>
        </authorList>
    </citation>
    <scope>NUCLEOTIDE SEQUENCE</scope>
</reference>
<dbReference type="GO" id="GO:0003735">
    <property type="term" value="F:structural constituent of ribosome"/>
    <property type="evidence" value="ECO:0007669"/>
    <property type="project" value="InterPro"/>
</dbReference>
<evidence type="ECO:0000256" key="4">
    <source>
        <dbReference type="SAM" id="Coils"/>
    </source>
</evidence>
<dbReference type="Gene3D" id="3.90.470.10">
    <property type="entry name" value="Ribosomal protein L22/L17"/>
    <property type="match status" value="1"/>
</dbReference>
<evidence type="ECO:0000313" key="5">
    <source>
        <dbReference type="EMBL" id="SVD66753.1"/>
    </source>
</evidence>
<evidence type="ECO:0000256" key="3">
    <source>
        <dbReference type="ARBA" id="ARBA00023274"/>
    </source>
</evidence>
<accession>A0A382X726</accession>
<dbReference type="PANTHER" id="PTHR13501:SF8">
    <property type="entry name" value="LARGE RIBOSOMAL SUBUNIT PROTEIN UL22M"/>
    <property type="match status" value="1"/>
</dbReference>
<evidence type="ECO:0000256" key="2">
    <source>
        <dbReference type="ARBA" id="ARBA00022980"/>
    </source>
</evidence>
<comment type="similarity">
    <text evidence="1">Belongs to the universal ribosomal protein uL22 family.</text>
</comment>
<name>A0A382X726_9ZZZZ</name>
<dbReference type="GO" id="GO:0022625">
    <property type="term" value="C:cytosolic large ribosomal subunit"/>
    <property type="evidence" value="ECO:0007669"/>
    <property type="project" value="TreeGrafter"/>
</dbReference>
<sequence length="172" mass="19497">MDFTCTTQNVRMSPKKVREVTRQLLPRKNKDGKNEGMLVSKAQAVLSAIPRKSARFIEKTLNTALHNAEHISTEWDNTEVQEKVAKLKQDIENHSDENGIIQRKHRHLKAKLAKLEAYLDNGGKVDTSKLRIKTAMATSATPLRRWMTRARGGGSVILKRCTHIRITLSDDD</sequence>
<gene>
    <name evidence="5" type="ORF">METZ01_LOCUS419607</name>
</gene>
<evidence type="ECO:0000256" key="1">
    <source>
        <dbReference type="ARBA" id="ARBA00009451"/>
    </source>
</evidence>
<protein>
    <submittedName>
        <fullName evidence="5">Uncharacterized protein</fullName>
    </submittedName>
</protein>
<dbReference type="EMBL" id="UINC01165390">
    <property type="protein sequence ID" value="SVD66753.1"/>
    <property type="molecule type" value="Genomic_DNA"/>
</dbReference>
<keyword evidence="2" id="KW-0689">Ribosomal protein</keyword>
<dbReference type="InterPro" id="IPR036394">
    <property type="entry name" value="Ribosomal_uL22_sf"/>
</dbReference>
<organism evidence="5">
    <name type="scientific">marine metagenome</name>
    <dbReference type="NCBI Taxonomy" id="408172"/>
    <lineage>
        <taxon>unclassified sequences</taxon>
        <taxon>metagenomes</taxon>
        <taxon>ecological metagenomes</taxon>
    </lineage>
</organism>
<dbReference type="Pfam" id="PF00237">
    <property type="entry name" value="Ribosomal_L22"/>
    <property type="match status" value="2"/>
</dbReference>
<dbReference type="InterPro" id="IPR047867">
    <property type="entry name" value="Ribosomal_uL22_bac/org-type"/>
</dbReference>
<dbReference type="InterPro" id="IPR001063">
    <property type="entry name" value="Ribosomal_uL22"/>
</dbReference>
<proteinExistence type="inferred from homology"/>
<feature type="coiled-coil region" evidence="4">
    <location>
        <begin position="77"/>
        <end position="104"/>
    </location>
</feature>
<dbReference type="CDD" id="cd00336">
    <property type="entry name" value="Ribosomal_L22"/>
    <property type="match status" value="1"/>
</dbReference>
<dbReference type="SUPFAM" id="SSF54843">
    <property type="entry name" value="Ribosomal protein L22"/>
    <property type="match status" value="2"/>
</dbReference>
<dbReference type="AlphaFoldDB" id="A0A382X726"/>
<keyword evidence="3" id="KW-0687">Ribonucleoprotein</keyword>
<dbReference type="GO" id="GO:0006412">
    <property type="term" value="P:translation"/>
    <property type="evidence" value="ECO:0007669"/>
    <property type="project" value="InterPro"/>
</dbReference>
<dbReference type="PANTHER" id="PTHR13501">
    <property type="entry name" value="CHLOROPLAST 50S RIBOSOMAL PROTEIN L22-RELATED"/>
    <property type="match status" value="1"/>
</dbReference>